<evidence type="ECO:0000313" key="1">
    <source>
        <dbReference type="EMBL" id="TLE02352.1"/>
    </source>
</evidence>
<name>A0A6D2C3B9_9HELI</name>
<proteinExistence type="predicted"/>
<dbReference type="AlphaFoldDB" id="A0A6D2C3B9"/>
<organism evidence="1 2">
    <name type="scientific">Helicobacter bilis</name>
    <dbReference type="NCBI Taxonomy" id="37372"/>
    <lineage>
        <taxon>Bacteria</taxon>
        <taxon>Pseudomonadati</taxon>
        <taxon>Campylobacterota</taxon>
        <taxon>Epsilonproteobacteria</taxon>
        <taxon>Campylobacterales</taxon>
        <taxon>Helicobacteraceae</taxon>
        <taxon>Helicobacter</taxon>
    </lineage>
</organism>
<evidence type="ECO:0000313" key="2">
    <source>
        <dbReference type="Proteomes" id="UP000029870"/>
    </source>
</evidence>
<dbReference type="EMBL" id="JRPH02000061">
    <property type="protein sequence ID" value="TLE02352.1"/>
    <property type="molecule type" value="Genomic_DNA"/>
</dbReference>
<comment type="caution">
    <text evidence="1">The sequence shown here is derived from an EMBL/GenBank/DDBJ whole genome shotgun (WGS) entry which is preliminary data.</text>
</comment>
<reference evidence="1 2" key="1">
    <citation type="journal article" date="2014" name="Genome Announc.">
        <title>Draft genome sequences of eight enterohepatic helicobacter species isolated from both laboratory and wild rodents.</title>
        <authorList>
            <person name="Sheh A."/>
            <person name="Shen Z."/>
            <person name="Fox J.G."/>
        </authorList>
    </citation>
    <scope>NUCLEOTIDE SEQUENCE [LARGE SCALE GENOMIC DNA]</scope>
    <source>
        <strain evidence="1 2">Missouri</strain>
    </source>
</reference>
<accession>A0A6D2C3B9</accession>
<dbReference type="Proteomes" id="UP000029870">
    <property type="component" value="Unassembled WGS sequence"/>
</dbReference>
<protein>
    <submittedName>
        <fullName evidence="1">Uncharacterized protein</fullName>
    </submittedName>
</protein>
<dbReference type="GeneID" id="60656044"/>
<dbReference type="RefSeq" id="WP_004085128.1">
    <property type="nucleotide sequence ID" value="NZ_JAERIZ010000086.1"/>
</dbReference>
<sequence>MNDMSDMFKGFYSTAGATMSLEQAKEVMEKIAVAANVSGVDVESLKVTLDNLGSGVADTATDFGRFIKSLGLSTEAMTQAKNEGKLYELMLEKLSPLQESVKAQSMSYSVAVGKLNSAFDDLKRSAISVYFEKIKNSIASMTEFITSNKDRFLAVFAAWIDHIQRIWDSLKELALFLWEEFGNALKWIASCFKESNKELDTFTILLKGMQTTMVGIVAVINVIVEGVKLVINTIKGMINNAMAAGDALKYAFSFGKDKEALASFHKRMAENDAIWEKMKGNVSHMGDVLVDSYKEILALWNDEQEKVNKDVETNTTKLVAKKRAITQTKQTKAQEKGLSETERLKAFWDYEYRIRERNISLMQDGKKKEIALEKLRYERTITNLNFEVNEKLKSGELELAQVNALYEAENKLHEKRIKEIQEYNLYVEQITTSLNYSLSSGFNELLSGKSSIADAFSNIMSEAQNSITQGFSTALSDAFTNSKARYIESRITYHKIWRYAVCHR</sequence>
<gene>
    <name evidence="1" type="ORF">LS77_010955</name>
</gene>